<reference evidence="1 2" key="1">
    <citation type="journal article" date="2001" name="Science">
        <title>The genome of the natural genetic engineer Agrobacterium tumefaciens C58.</title>
        <authorList>
            <person name="Wood D.W."/>
            <person name="Setubal J.C."/>
            <person name="Kaul R."/>
            <person name="Monks D.E."/>
            <person name="Kitajima J.P."/>
            <person name="Okura V.K."/>
            <person name="Zhou Y."/>
            <person name="Chen L."/>
            <person name="Wood G.E."/>
            <person name="Almeida N.F.Jr."/>
            <person name="Woo L."/>
            <person name="Chen Y."/>
            <person name="Paulsen I.T."/>
            <person name="Eisen J.A."/>
            <person name="Karp P.D."/>
            <person name="Bovee D.Sr."/>
            <person name="Chapman P."/>
            <person name="Clendenning J."/>
            <person name="Deatherage G."/>
            <person name="Gillet W."/>
            <person name="Grant C."/>
            <person name="Kutyavin T."/>
            <person name="Levy R."/>
            <person name="Li M.J."/>
            <person name="McClelland E."/>
            <person name="Palmieri A."/>
            <person name="Raymond C."/>
            <person name="Rouse G."/>
            <person name="Saenphimmachak C."/>
            <person name="Wu Z."/>
            <person name="Romero P."/>
            <person name="Gordon D."/>
            <person name="Zhang S."/>
            <person name="Yoo H."/>
            <person name="Tao Y."/>
            <person name="Biddle P."/>
            <person name="Jung M."/>
            <person name="Krespan W."/>
            <person name="Perry M."/>
            <person name="Gordon-Kamm B."/>
            <person name="Liao L."/>
            <person name="Kim S."/>
            <person name="Hendrick C."/>
            <person name="Zhao Z.Y."/>
            <person name="Dolan M."/>
            <person name="Chumley F."/>
            <person name="Tingey S.V."/>
            <person name="Tomb J.F."/>
            <person name="Gordon M.P."/>
            <person name="Olson M.V."/>
            <person name="Nester E.W."/>
        </authorList>
    </citation>
    <scope>NUCLEOTIDE SEQUENCE [LARGE SCALE GENOMIC DNA]</scope>
    <source>
        <strain evidence="2">C58 / ATCC 33970</strain>
    </source>
</reference>
<dbReference type="EMBL" id="AE007872">
    <property type="protein sequence ID" value="AAK90711.2"/>
    <property type="molecule type" value="Genomic_DNA"/>
</dbReference>
<dbReference type="EnsemblBacteria" id="AAK90711">
    <property type="protein sequence ID" value="AAK90711"/>
    <property type="gene ID" value="Atu5337"/>
</dbReference>
<organism evidence="1 2">
    <name type="scientific">Agrobacterium fabrum (strain C58 / ATCC 33970)</name>
    <name type="common">Agrobacterium tumefaciens (strain C58)</name>
    <dbReference type="NCBI Taxonomy" id="176299"/>
    <lineage>
        <taxon>Bacteria</taxon>
        <taxon>Pseudomonadati</taxon>
        <taxon>Pseudomonadota</taxon>
        <taxon>Alphaproteobacteria</taxon>
        <taxon>Hyphomicrobiales</taxon>
        <taxon>Rhizobiaceae</taxon>
        <taxon>Rhizobium/Agrobacterium group</taxon>
        <taxon>Agrobacterium</taxon>
        <taxon>Agrobacterium tumefaciens complex</taxon>
    </lineage>
</organism>
<keyword evidence="1" id="KW-0614">Plasmid</keyword>
<dbReference type="BioCyc" id="AGRO:ATU5337-MONOMER"/>
<evidence type="ECO:0000313" key="2">
    <source>
        <dbReference type="Proteomes" id="UP000000813"/>
    </source>
</evidence>
<dbReference type="Proteomes" id="UP000000813">
    <property type="component" value="Plasmid At"/>
</dbReference>
<keyword evidence="2" id="KW-1185">Reference proteome</keyword>
<dbReference type="KEGG" id="atu:Atu5337"/>
<dbReference type="HOGENOM" id="CLU_1933555_0_0_5"/>
<evidence type="ECO:0000313" key="1">
    <source>
        <dbReference type="EMBL" id="AAK90711.2"/>
    </source>
</evidence>
<gene>
    <name evidence="1" type="ordered locus">Atu5337</name>
</gene>
<geneLocation type="plasmid" evidence="1 2">
    <name>At</name>
</geneLocation>
<dbReference type="AlphaFoldDB" id="Q8U5T7"/>
<protein>
    <submittedName>
        <fullName evidence="1">Uncharacterized protein</fullName>
    </submittedName>
</protein>
<name>Q8U5T7_AGRFC</name>
<accession>Q8U5T7</accession>
<reference evidence="1 2" key="2">
    <citation type="journal article" date="2001" name="Science">
        <title>Genome sequence of the plant pathogen and biotechnology agent Agrobacterium tumefaciens C58.</title>
        <authorList>
            <person name="Goodner B."/>
            <person name="Hinkle G."/>
            <person name="Gattung S."/>
            <person name="Miller N."/>
            <person name="Blanchard M."/>
            <person name="Qurollo B."/>
            <person name="Goldman B.S."/>
            <person name="Cao Y."/>
            <person name="Askenazi M."/>
            <person name="Halling C."/>
            <person name="Mullin L."/>
            <person name="Houmiel K."/>
            <person name="Gordon J."/>
            <person name="Vaudin M."/>
            <person name="Iartchouk O."/>
            <person name="Epp A."/>
            <person name="Liu F."/>
            <person name="Wollam C."/>
            <person name="Allinger M."/>
            <person name="Doughty D."/>
            <person name="Scott C."/>
            <person name="Lappas C."/>
            <person name="Markelz B."/>
            <person name="Flanagan C."/>
            <person name="Crowell C."/>
            <person name="Gurson J."/>
            <person name="Lomo C."/>
            <person name="Sear C."/>
            <person name="Strub G."/>
            <person name="Cielo C."/>
            <person name="Slater S."/>
        </authorList>
    </citation>
    <scope>NUCLEOTIDE SEQUENCE [LARGE SCALE GENOMIC DNA]</scope>
    <source>
        <strain evidence="2">C58 / ATCC 33970</strain>
    </source>
</reference>
<proteinExistence type="predicted"/>
<sequence length="130" mass="15044">MLDKVFKAIDVAVTEVADGFREVGLEFDPTSGVIFYVHGSAGDIRPPLRRRPEYAKGRRSRTLPADCQQWPAYHRHLLARRLKTHKELQPVANIQVSVIFPRNAFSPFKKTVRMQCNRSSGRRRRRFDPV</sequence>